<accession>A0A918L9L0</accession>
<keyword evidence="2 6" id="KW-0645">Protease</keyword>
<evidence type="ECO:0000256" key="4">
    <source>
        <dbReference type="ARBA" id="ARBA00022825"/>
    </source>
</evidence>
<comment type="caution">
    <text evidence="10">The sequence shown here is derived from an EMBL/GenBank/DDBJ whole genome shotgun (WGS) entry which is preliminary data.</text>
</comment>
<feature type="active site" description="Charge relay system" evidence="5 6">
    <location>
        <position position="198"/>
    </location>
</feature>
<gene>
    <name evidence="10" type="ORF">GCM10010171_16500</name>
</gene>
<evidence type="ECO:0000256" key="6">
    <source>
        <dbReference type="PROSITE-ProRule" id="PRU01240"/>
    </source>
</evidence>
<evidence type="ECO:0000256" key="2">
    <source>
        <dbReference type="ARBA" id="ARBA00022670"/>
    </source>
</evidence>
<evidence type="ECO:0000256" key="1">
    <source>
        <dbReference type="ARBA" id="ARBA00011073"/>
    </source>
</evidence>
<dbReference type="PROSITE" id="PS00138">
    <property type="entry name" value="SUBTILASE_SER"/>
    <property type="match status" value="1"/>
</dbReference>
<dbReference type="PROSITE" id="PS00136">
    <property type="entry name" value="SUBTILASE_ASP"/>
    <property type="match status" value="1"/>
</dbReference>
<dbReference type="GO" id="GO:0004252">
    <property type="term" value="F:serine-type endopeptidase activity"/>
    <property type="evidence" value="ECO:0007669"/>
    <property type="project" value="UniProtKB-UniRule"/>
</dbReference>
<dbReference type="AlphaFoldDB" id="A0A918L9L0"/>
<feature type="transmembrane region" description="Helical" evidence="8">
    <location>
        <begin position="31"/>
        <end position="54"/>
    </location>
</feature>
<organism evidence="10 11">
    <name type="scientific">Actinokineospora fastidiosa</name>
    <dbReference type="NCBI Taxonomy" id="1816"/>
    <lineage>
        <taxon>Bacteria</taxon>
        <taxon>Bacillati</taxon>
        <taxon>Actinomycetota</taxon>
        <taxon>Actinomycetes</taxon>
        <taxon>Pseudonocardiales</taxon>
        <taxon>Pseudonocardiaceae</taxon>
        <taxon>Actinokineospora</taxon>
    </lineage>
</organism>
<keyword evidence="4 6" id="KW-0720">Serine protease</keyword>
<dbReference type="InterPro" id="IPR000209">
    <property type="entry name" value="Peptidase_S8/S53_dom"/>
</dbReference>
<dbReference type="Proteomes" id="UP000660680">
    <property type="component" value="Unassembled WGS sequence"/>
</dbReference>
<keyword evidence="8" id="KW-1133">Transmembrane helix</keyword>
<evidence type="ECO:0000256" key="8">
    <source>
        <dbReference type="SAM" id="Phobius"/>
    </source>
</evidence>
<dbReference type="PANTHER" id="PTHR43806">
    <property type="entry name" value="PEPTIDASE S8"/>
    <property type="match status" value="1"/>
</dbReference>
<dbReference type="InterPro" id="IPR015500">
    <property type="entry name" value="Peptidase_S8_subtilisin-rel"/>
</dbReference>
<keyword evidence="3 6" id="KW-0378">Hydrolase</keyword>
<dbReference type="PANTHER" id="PTHR43806:SF11">
    <property type="entry name" value="CEREVISIN-RELATED"/>
    <property type="match status" value="1"/>
</dbReference>
<dbReference type="PROSITE" id="PS00137">
    <property type="entry name" value="SUBTILASE_HIS"/>
    <property type="match status" value="1"/>
</dbReference>
<dbReference type="InterPro" id="IPR023828">
    <property type="entry name" value="Peptidase_S8_Ser-AS"/>
</dbReference>
<evidence type="ECO:0000259" key="9">
    <source>
        <dbReference type="Pfam" id="PF00082"/>
    </source>
</evidence>
<name>A0A918L9L0_9PSEU</name>
<dbReference type="EMBL" id="BMRB01000001">
    <property type="protein sequence ID" value="GGS24045.1"/>
    <property type="molecule type" value="Genomic_DNA"/>
</dbReference>
<feature type="active site" description="Charge relay system" evidence="5 6">
    <location>
        <position position="444"/>
    </location>
</feature>
<dbReference type="PROSITE" id="PS51892">
    <property type="entry name" value="SUBTILASE"/>
    <property type="match status" value="1"/>
</dbReference>
<dbReference type="Gene3D" id="3.40.50.200">
    <property type="entry name" value="Peptidase S8/S53 domain"/>
    <property type="match status" value="1"/>
</dbReference>
<evidence type="ECO:0000256" key="5">
    <source>
        <dbReference type="PIRSR" id="PIRSR615500-1"/>
    </source>
</evidence>
<dbReference type="InterPro" id="IPR023827">
    <property type="entry name" value="Peptidase_S8_Asp-AS"/>
</dbReference>
<evidence type="ECO:0000256" key="3">
    <source>
        <dbReference type="ARBA" id="ARBA00022801"/>
    </source>
</evidence>
<evidence type="ECO:0000313" key="10">
    <source>
        <dbReference type="EMBL" id="GGS24045.1"/>
    </source>
</evidence>
<evidence type="ECO:0000256" key="7">
    <source>
        <dbReference type="RuleBase" id="RU003355"/>
    </source>
</evidence>
<keyword evidence="11" id="KW-1185">Reference proteome</keyword>
<keyword evidence="8" id="KW-0472">Membrane</keyword>
<proteinExistence type="inferred from homology"/>
<dbReference type="PRINTS" id="PR00723">
    <property type="entry name" value="SUBTILISIN"/>
</dbReference>
<dbReference type="GO" id="GO:0006508">
    <property type="term" value="P:proteolysis"/>
    <property type="evidence" value="ECO:0007669"/>
    <property type="project" value="UniProtKB-KW"/>
</dbReference>
<comment type="similarity">
    <text evidence="1 6 7">Belongs to the peptidase S8 family.</text>
</comment>
<evidence type="ECO:0000313" key="11">
    <source>
        <dbReference type="Proteomes" id="UP000660680"/>
    </source>
</evidence>
<feature type="domain" description="Peptidase S8/S53" evidence="9">
    <location>
        <begin position="191"/>
        <end position="467"/>
    </location>
</feature>
<dbReference type="InterPro" id="IPR050131">
    <property type="entry name" value="Peptidase_S8_subtilisin-like"/>
</dbReference>
<reference evidence="10" key="1">
    <citation type="journal article" date="2014" name="Int. J. Syst. Evol. Microbiol.">
        <title>Complete genome sequence of Corynebacterium casei LMG S-19264T (=DSM 44701T), isolated from a smear-ripened cheese.</title>
        <authorList>
            <consortium name="US DOE Joint Genome Institute (JGI-PGF)"/>
            <person name="Walter F."/>
            <person name="Albersmeier A."/>
            <person name="Kalinowski J."/>
            <person name="Ruckert C."/>
        </authorList>
    </citation>
    <scope>NUCLEOTIDE SEQUENCE</scope>
    <source>
        <strain evidence="10">JCM 3276</strain>
    </source>
</reference>
<protein>
    <submittedName>
        <fullName evidence="10">Peptidase S8</fullName>
    </submittedName>
</protein>
<feature type="active site" description="Charge relay system" evidence="5 6">
    <location>
        <position position="240"/>
    </location>
</feature>
<dbReference type="InterPro" id="IPR022398">
    <property type="entry name" value="Peptidase_S8_His-AS"/>
</dbReference>
<keyword evidence="8" id="KW-0812">Transmembrane</keyword>
<dbReference type="Pfam" id="PF00082">
    <property type="entry name" value="Peptidase_S8"/>
    <property type="match status" value="1"/>
</dbReference>
<dbReference type="SUPFAM" id="SSF52743">
    <property type="entry name" value="Subtilisin-like"/>
    <property type="match status" value="1"/>
</dbReference>
<sequence>MRPIRRLTGTDGPDNDVTVFGGISVRKRSRFLGAAAVMACAAGLVSSVGAPAAAAQADGPEAHFVVLGPQNAEGLSRVEQAVRDAGGTIVQSWPQIGVIVAASPSADFASVVRTKPGVQGAGATQNLAELAQPALAAGGLESRALEATTDVVAAGAPGTESASGDPMSVSQWNLRAIGADEAHKISGGSADVLVGVLDSGIEASHPDLAPNVDAANSVGCTDRGVPNTDPAAWAPTTSDHGTHVAGIIGAARNGVGVVGVAPNVKMASIKVVNDAGYIYPEYAICGFVWAAEHGVSVTNSSYFIDPWYLWCHDDVDQHAVAVAVTRAIDYSARRGVVNVAALGNSNWDLSHTILDEGSPNNGTPVTREAGNQCVKLPAEVRGVVGVSSTGVENRKSFFSNYGISETQVAAPGGDSRQIPDTPDANGRILSTVFNGGWGYKQGTSMAAPHAAGVVALIRSTHPDWSANRTIVELQRDADRIACPAGKVYDPDGTGAWLATCQGGTSGRGFYGSGLIDALDAVR</sequence>
<dbReference type="InterPro" id="IPR036852">
    <property type="entry name" value="Peptidase_S8/S53_dom_sf"/>
</dbReference>
<reference evidence="10" key="2">
    <citation type="submission" date="2020-09" db="EMBL/GenBank/DDBJ databases">
        <authorList>
            <person name="Sun Q."/>
            <person name="Ohkuma M."/>
        </authorList>
    </citation>
    <scope>NUCLEOTIDE SEQUENCE</scope>
    <source>
        <strain evidence="10">JCM 3276</strain>
    </source>
</reference>